<keyword evidence="1" id="KW-0812">Transmembrane</keyword>
<sequence>MSLVLMLAVASSFGLKAQSMRWVLYSGFGLLALAVVSGFVAFGAAAFVRKARREAYQLRLSTLCQVLEHTLNVLRSLNNNYFLPNGQLVSEPIVGRYYHCYSVVMLATMVPLFHHLIERASHSAACKHVAGLEHLLRGVNISSDTATQGLPPVDGVLRYWSMWCAGTWRLDKGRRFSHCYDDVDWNVGVLGLEYEPYYGGSDHLRITSGTLPDGSPACERINSIDKQAKKLVAELLAGVAELPSLGKYRAAVKHMFMAANLSHMMPPSIRTARADAAGLYYGSLLQQRL</sequence>
<reference evidence="2 3" key="1">
    <citation type="submission" date="2023-05" db="EMBL/GenBank/DDBJ databases">
        <title>A 100% complete, gapless, phased diploid assembly of the Scenedesmus obliquus UTEX 3031 genome.</title>
        <authorList>
            <person name="Biondi T.C."/>
            <person name="Hanschen E.R."/>
            <person name="Kwon T."/>
            <person name="Eng W."/>
            <person name="Kruse C.P.S."/>
            <person name="Koehler S.I."/>
            <person name="Kunde Y."/>
            <person name="Gleasner C.D."/>
            <person name="You Mak K.T."/>
            <person name="Polle J."/>
            <person name="Hovde B.T."/>
            <person name="Starkenburg S.R."/>
        </authorList>
    </citation>
    <scope>NUCLEOTIDE SEQUENCE [LARGE SCALE GENOMIC DNA]</scope>
    <source>
        <strain evidence="2 3">DOE0152z</strain>
    </source>
</reference>
<organism evidence="2 3">
    <name type="scientific">Tetradesmus obliquus</name>
    <name type="common">Green alga</name>
    <name type="synonym">Acutodesmus obliquus</name>
    <dbReference type="NCBI Taxonomy" id="3088"/>
    <lineage>
        <taxon>Eukaryota</taxon>
        <taxon>Viridiplantae</taxon>
        <taxon>Chlorophyta</taxon>
        <taxon>core chlorophytes</taxon>
        <taxon>Chlorophyceae</taxon>
        <taxon>CS clade</taxon>
        <taxon>Sphaeropleales</taxon>
        <taxon>Scenedesmaceae</taxon>
        <taxon>Tetradesmus</taxon>
    </lineage>
</organism>
<evidence type="ECO:0000313" key="2">
    <source>
        <dbReference type="EMBL" id="WIA16738.1"/>
    </source>
</evidence>
<accession>A0ABY8U5K2</accession>
<name>A0ABY8U5K2_TETOB</name>
<feature type="transmembrane region" description="Helical" evidence="1">
    <location>
        <begin position="27"/>
        <end position="48"/>
    </location>
</feature>
<evidence type="ECO:0000313" key="3">
    <source>
        <dbReference type="Proteomes" id="UP001244341"/>
    </source>
</evidence>
<keyword evidence="1" id="KW-0472">Membrane</keyword>
<dbReference type="Proteomes" id="UP001244341">
    <property type="component" value="Chromosome 7b"/>
</dbReference>
<keyword evidence="3" id="KW-1185">Reference proteome</keyword>
<gene>
    <name evidence="2" type="ORF">OEZ85_013392</name>
</gene>
<keyword evidence="1" id="KW-1133">Transmembrane helix</keyword>
<proteinExistence type="predicted"/>
<evidence type="ECO:0000256" key="1">
    <source>
        <dbReference type="SAM" id="Phobius"/>
    </source>
</evidence>
<protein>
    <submittedName>
        <fullName evidence="2">Uncharacterized protein</fullName>
    </submittedName>
</protein>
<dbReference type="EMBL" id="CP126214">
    <property type="protein sequence ID" value="WIA16738.1"/>
    <property type="molecule type" value="Genomic_DNA"/>
</dbReference>